<dbReference type="EMBL" id="MT143170">
    <property type="protein sequence ID" value="QJA93698.1"/>
    <property type="molecule type" value="Genomic_DNA"/>
</dbReference>
<name>A0A6M3LL79_9ZZZZ</name>
<sequence length="207" mass="23604">MSLKPKPEKDVLLIIGDGFNVLQDIEDWYNLAEGIVPYDTMCVNYSAMICPHPFQHYAAGDAHMPDMQKIAKSLPRDVIKHGWNPGCAGFDVRWARNGRGRWSGTSGNLAFKIGLALDYTRIVLAGCPMDNSGNWYKPLLNPDDIKVKKDHRHHLWKWFELACRPVGKFLKSMSGNTKDVFGAPTREWLLHEAENPEKENETWKTTH</sequence>
<proteinExistence type="predicted"/>
<protein>
    <submittedName>
        <fullName evidence="1">Uncharacterized protein</fullName>
    </submittedName>
</protein>
<reference evidence="1" key="1">
    <citation type="submission" date="2020-03" db="EMBL/GenBank/DDBJ databases">
        <title>The deep terrestrial virosphere.</title>
        <authorList>
            <person name="Holmfeldt K."/>
            <person name="Nilsson E."/>
            <person name="Simone D."/>
            <person name="Lopez-Fernandez M."/>
            <person name="Wu X."/>
            <person name="de Brujin I."/>
            <person name="Lundin D."/>
            <person name="Andersson A."/>
            <person name="Bertilsson S."/>
            <person name="Dopson M."/>
        </authorList>
    </citation>
    <scope>NUCLEOTIDE SEQUENCE</scope>
    <source>
        <strain evidence="1">MM415B04140</strain>
    </source>
</reference>
<evidence type="ECO:0000313" key="1">
    <source>
        <dbReference type="EMBL" id="QJA93698.1"/>
    </source>
</evidence>
<organism evidence="1">
    <name type="scientific">viral metagenome</name>
    <dbReference type="NCBI Taxonomy" id="1070528"/>
    <lineage>
        <taxon>unclassified sequences</taxon>
        <taxon>metagenomes</taxon>
        <taxon>organismal metagenomes</taxon>
    </lineage>
</organism>
<dbReference type="AlphaFoldDB" id="A0A6M3LL79"/>
<accession>A0A6M3LL79</accession>
<gene>
    <name evidence="1" type="ORF">MM415B04140_0004</name>
</gene>